<evidence type="ECO:0000256" key="4">
    <source>
        <dbReference type="ARBA" id="ARBA00022989"/>
    </source>
</evidence>
<evidence type="ECO:0000256" key="7">
    <source>
        <dbReference type="SAM" id="MobiDB-lite"/>
    </source>
</evidence>
<feature type="compositionally biased region" description="Polar residues" evidence="7">
    <location>
        <begin position="1"/>
        <end position="17"/>
    </location>
</feature>
<evidence type="ECO:0000313" key="9">
    <source>
        <dbReference type="Proteomes" id="UP000007264"/>
    </source>
</evidence>
<reference evidence="8 9" key="1">
    <citation type="journal article" date="2012" name="Genome Biol.">
        <title>The genome of the polar eukaryotic microalga coccomyxa subellipsoidea reveals traits of cold adaptation.</title>
        <authorList>
            <person name="Blanc G."/>
            <person name="Agarkova I."/>
            <person name="Grimwood J."/>
            <person name="Kuo A."/>
            <person name="Brueggeman A."/>
            <person name="Dunigan D."/>
            <person name="Gurnon J."/>
            <person name="Ladunga I."/>
            <person name="Lindquist E."/>
            <person name="Lucas S."/>
            <person name="Pangilinan J."/>
            <person name="Proschold T."/>
            <person name="Salamov A."/>
            <person name="Schmutz J."/>
            <person name="Weeks D."/>
            <person name="Yamada T."/>
            <person name="Claverie J.M."/>
            <person name="Grigoriev I."/>
            <person name="Van Etten J."/>
            <person name="Lomsadze A."/>
            <person name="Borodovsky M."/>
        </authorList>
    </citation>
    <scope>NUCLEOTIDE SEQUENCE [LARGE SCALE GENOMIC DNA]</scope>
    <source>
        <strain evidence="8 9">C-169</strain>
    </source>
</reference>
<dbReference type="EMBL" id="AGSI01000005">
    <property type="protein sequence ID" value="EIE24589.1"/>
    <property type="molecule type" value="Genomic_DNA"/>
</dbReference>
<gene>
    <name evidence="8" type="ORF">COCSUDRAFT_65434</name>
</gene>
<feature type="region of interest" description="Disordered" evidence="7">
    <location>
        <begin position="1"/>
        <end position="23"/>
    </location>
</feature>
<dbReference type="InterPro" id="IPR007248">
    <property type="entry name" value="Mpv17_PMP22"/>
</dbReference>
<dbReference type="KEGG" id="csl:COCSUDRAFT_65434"/>
<evidence type="ECO:0000256" key="5">
    <source>
        <dbReference type="ARBA" id="ARBA00023136"/>
    </source>
</evidence>
<comment type="caution">
    <text evidence="6">Lacks conserved residue(s) required for the propagation of feature annotation.</text>
</comment>
<proteinExistence type="inferred from homology"/>
<protein>
    <submittedName>
        <fullName evidence="8">Uncharacterized protein</fullName>
    </submittedName>
</protein>
<organism evidence="8 9">
    <name type="scientific">Coccomyxa subellipsoidea (strain C-169)</name>
    <name type="common">Green microalga</name>
    <dbReference type="NCBI Taxonomy" id="574566"/>
    <lineage>
        <taxon>Eukaryota</taxon>
        <taxon>Viridiplantae</taxon>
        <taxon>Chlorophyta</taxon>
        <taxon>core chlorophytes</taxon>
        <taxon>Trebouxiophyceae</taxon>
        <taxon>Trebouxiophyceae incertae sedis</taxon>
        <taxon>Coccomyxaceae</taxon>
        <taxon>Coccomyxa</taxon>
        <taxon>Coccomyxa subellipsoidea</taxon>
    </lineage>
</organism>
<evidence type="ECO:0000256" key="2">
    <source>
        <dbReference type="ARBA" id="ARBA00006824"/>
    </source>
</evidence>
<feature type="transmembrane region" description="Helical" evidence="6">
    <location>
        <begin position="179"/>
        <end position="199"/>
    </location>
</feature>
<keyword evidence="9" id="KW-1185">Reference proteome</keyword>
<dbReference type="Proteomes" id="UP000007264">
    <property type="component" value="Unassembled WGS sequence"/>
</dbReference>
<keyword evidence="4 6" id="KW-1133">Transmembrane helix</keyword>
<dbReference type="RefSeq" id="XP_005649133.1">
    <property type="nucleotide sequence ID" value="XM_005649076.1"/>
</dbReference>
<dbReference type="PANTHER" id="PTHR11266:SF46">
    <property type="entry name" value="OS08G0566900 PROTEIN"/>
    <property type="match status" value="1"/>
</dbReference>
<dbReference type="OrthoDB" id="10267969at2759"/>
<dbReference type="eggNOG" id="KOG1944">
    <property type="taxonomic scope" value="Eukaryota"/>
</dbReference>
<dbReference type="AlphaFoldDB" id="I0Z1S0"/>
<evidence type="ECO:0000256" key="1">
    <source>
        <dbReference type="ARBA" id="ARBA00004141"/>
    </source>
</evidence>
<dbReference type="PANTHER" id="PTHR11266">
    <property type="entry name" value="PEROXISOMAL MEMBRANE PROTEIN 2, PXMP2 MPV17"/>
    <property type="match status" value="1"/>
</dbReference>
<sequence>MGGTETTRGSTAAPSARSSRDRKDRPSVLVLAWDRYLRQLERNPLRTKAITSSVIAGFSDVVAQRMIWKGPLNWRRTAALAVFGLVWSGPANHYWQAFLERIFRGKRDAATLCKKVLLDQLSYGPLNNALLMTYIAFIVEGRSWDFTRAKLFIDFARVQKNGWRLWPLASFINYRFVPLRLRVLFVNVVAFFWSTFMILRSRTSLVAIRR</sequence>
<dbReference type="GO" id="GO:0016020">
    <property type="term" value="C:membrane"/>
    <property type="evidence" value="ECO:0007669"/>
    <property type="project" value="UniProtKB-SubCell"/>
</dbReference>
<accession>I0Z1S0</accession>
<comment type="similarity">
    <text evidence="2 6">Belongs to the peroxisomal membrane protein PXMP2/4 family.</text>
</comment>
<keyword evidence="3 6" id="KW-0812">Transmembrane</keyword>
<evidence type="ECO:0000313" key="8">
    <source>
        <dbReference type="EMBL" id="EIE24589.1"/>
    </source>
</evidence>
<dbReference type="STRING" id="574566.I0Z1S0"/>
<dbReference type="GeneID" id="17042591"/>
<name>I0Z1S0_COCSC</name>
<keyword evidence="5 6" id="KW-0472">Membrane</keyword>
<dbReference type="GO" id="GO:0005737">
    <property type="term" value="C:cytoplasm"/>
    <property type="evidence" value="ECO:0007669"/>
    <property type="project" value="TreeGrafter"/>
</dbReference>
<evidence type="ECO:0000256" key="6">
    <source>
        <dbReference type="RuleBase" id="RU363053"/>
    </source>
</evidence>
<evidence type="ECO:0000256" key="3">
    <source>
        <dbReference type="ARBA" id="ARBA00022692"/>
    </source>
</evidence>
<dbReference type="Pfam" id="PF04117">
    <property type="entry name" value="Mpv17_PMP22"/>
    <property type="match status" value="1"/>
</dbReference>
<comment type="subcellular location">
    <subcellularLocation>
        <location evidence="1">Membrane</location>
        <topology evidence="1">Multi-pass membrane protein</topology>
    </subcellularLocation>
</comment>
<comment type="caution">
    <text evidence="8">The sequence shown here is derived from an EMBL/GenBank/DDBJ whole genome shotgun (WGS) entry which is preliminary data.</text>
</comment>